<dbReference type="PANTHER" id="PTHR30272:SF1">
    <property type="entry name" value="3-HYDROXYACYL-[ACYL-CARRIER-PROTEIN] DEHYDRATASE"/>
    <property type="match status" value="1"/>
</dbReference>
<dbReference type="NCBIfam" id="TIGR01750">
    <property type="entry name" value="fabZ"/>
    <property type="match status" value="1"/>
</dbReference>
<evidence type="ECO:0000256" key="1">
    <source>
        <dbReference type="ARBA" id="ARBA00004496"/>
    </source>
</evidence>
<dbReference type="GO" id="GO:0009245">
    <property type="term" value="P:lipid A biosynthetic process"/>
    <property type="evidence" value="ECO:0007669"/>
    <property type="project" value="UniProtKB-UniRule"/>
</dbReference>
<dbReference type="Pfam" id="PF07977">
    <property type="entry name" value="FabA"/>
    <property type="match status" value="1"/>
</dbReference>
<dbReference type="PANTHER" id="PTHR30272">
    <property type="entry name" value="3-HYDROXYACYL-[ACYL-CARRIER-PROTEIN] DEHYDRATASE"/>
    <property type="match status" value="1"/>
</dbReference>
<evidence type="ECO:0000256" key="4">
    <source>
        <dbReference type="ARBA" id="ARBA00022556"/>
    </source>
</evidence>
<evidence type="ECO:0000256" key="7">
    <source>
        <dbReference type="ARBA" id="ARBA00025049"/>
    </source>
</evidence>
<dbReference type="OrthoDB" id="9772788at2"/>
<proteinExistence type="inferred from homology"/>
<dbReference type="InParanoid" id="A0A330L7G4"/>
<dbReference type="NCBIfam" id="NF000582">
    <property type="entry name" value="PRK00006.1"/>
    <property type="match status" value="1"/>
</dbReference>
<evidence type="ECO:0000313" key="10">
    <source>
        <dbReference type="Proteomes" id="UP000248168"/>
    </source>
</evidence>
<protein>
    <recommendedName>
        <fullName evidence="8">3-hydroxyacyl-[acyl-carrier-protein] dehydratase FabZ</fullName>
        <ecNumber evidence="8">4.2.1.59</ecNumber>
    </recommendedName>
    <alternativeName>
        <fullName evidence="8">(3R)-hydroxymyristoyl-[acyl-carrier-protein] dehydratase</fullName>
        <shortName evidence="8">(3R)-hydroxymyristoyl-ACP dehydrase</shortName>
    </alternativeName>
    <alternativeName>
        <fullName evidence="8">Beta-hydroxyacyl-ACP dehydratase</fullName>
    </alternativeName>
</protein>
<dbReference type="GO" id="GO:0016020">
    <property type="term" value="C:membrane"/>
    <property type="evidence" value="ECO:0007669"/>
    <property type="project" value="GOC"/>
</dbReference>
<comment type="function">
    <text evidence="7 8">Involved in unsaturated fatty acids biosynthesis. Catalyzes the dehydration of short chain beta-hydroxyacyl-ACPs and long chain saturated and unsaturated beta-hydroxyacyl-ACPs.</text>
</comment>
<keyword evidence="4 8" id="KW-0441">Lipid A biosynthesis</keyword>
<dbReference type="FunFam" id="3.10.129.10:FF:000001">
    <property type="entry name" value="3-hydroxyacyl-[acyl-carrier-protein] dehydratase FabZ"/>
    <property type="match status" value="1"/>
</dbReference>
<dbReference type="InterPro" id="IPR029069">
    <property type="entry name" value="HotDog_dom_sf"/>
</dbReference>
<reference evidence="10" key="1">
    <citation type="submission" date="2018-04" db="EMBL/GenBank/DDBJ databases">
        <authorList>
            <person name="Lucker S."/>
            <person name="Sakoula D."/>
        </authorList>
    </citation>
    <scope>NUCLEOTIDE SEQUENCE [LARGE SCALE GENOMIC DNA]</scope>
</reference>
<comment type="subcellular location">
    <subcellularLocation>
        <location evidence="1 8">Cytoplasm</location>
    </subcellularLocation>
</comment>
<dbReference type="GO" id="GO:0019171">
    <property type="term" value="F:(3R)-hydroxyacyl-[acyl-carrier-protein] dehydratase activity"/>
    <property type="evidence" value="ECO:0007669"/>
    <property type="project" value="UniProtKB-EC"/>
</dbReference>
<dbReference type="EMBL" id="OUNR01000017">
    <property type="protein sequence ID" value="SPP65656.1"/>
    <property type="molecule type" value="Genomic_DNA"/>
</dbReference>
<dbReference type="InterPro" id="IPR013114">
    <property type="entry name" value="FabA_FabZ"/>
</dbReference>
<keyword evidence="3 8" id="KW-0444">Lipid biosynthesis</keyword>
<name>A0A330L7G4_9BACT</name>
<dbReference type="GO" id="GO:0006633">
    <property type="term" value="P:fatty acid biosynthetic process"/>
    <property type="evidence" value="ECO:0007669"/>
    <property type="project" value="UniProtKB-UniRule"/>
</dbReference>
<gene>
    <name evidence="8 9" type="primary">fabZ</name>
    <name evidence="9" type="ORF">NITLEN_40129</name>
</gene>
<evidence type="ECO:0000313" key="9">
    <source>
        <dbReference type="EMBL" id="SPP65656.1"/>
    </source>
</evidence>
<accession>A0A330L7G4</accession>
<sequence>MAVMEQAEIQALLPHRYPFLLVDRVLELDPDRRIVAIKNVTINEPFFQGHFPGRPVMPGVLILEAMAQVGGVLAFKSVQVTGRPVVYLTGIDSAKFRKPVVPGDRLRFEVDVIKKRAPFWKMQAKAYVDDDVVCEAEVTAMVTEEKTESRP</sequence>
<evidence type="ECO:0000256" key="6">
    <source>
        <dbReference type="ARBA" id="ARBA00023239"/>
    </source>
</evidence>
<evidence type="ECO:0000256" key="3">
    <source>
        <dbReference type="ARBA" id="ARBA00022516"/>
    </source>
</evidence>
<organism evidence="9 10">
    <name type="scientific">Nitrospira lenta</name>
    <dbReference type="NCBI Taxonomy" id="1436998"/>
    <lineage>
        <taxon>Bacteria</taxon>
        <taxon>Pseudomonadati</taxon>
        <taxon>Nitrospirota</taxon>
        <taxon>Nitrospiria</taxon>
        <taxon>Nitrospirales</taxon>
        <taxon>Nitrospiraceae</taxon>
        <taxon>Nitrospira</taxon>
    </lineage>
</organism>
<dbReference type="AlphaFoldDB" id="A0A330L7G4"/>
<comment type="similarity">
    <text evidence="8">Belongs to the thioester dehydratase family. FabZ subfamily.</text>
</comment>
<dbReference type="Proteomes" id="UP000248168">
    <property type="component" value="Unassembled WGS sequence"/>
</dbReference>
<dbReference type="Gene3D" id="3.10.129.10">
    <property type="entry name" value="Hotdog Thioesterase"/>
    <property type="match status" value="1"/>
</dbReference>
<keyword evidence="6 8" id="KW-0456">Lyase</keyword>
<dbReference type="HAMAP" id="MF_00406">
    <property type="entry name" value="FabZ"/>
    <property type="match status" value="1"/>
</dbReference>
<dbReference type="GO" id="GO:0005737">
    <property type="term" value="C:cytoplasm"/>
    <property type="evidence" value="ECO:0007669"/>
    <property type="project" value="UniProtKB-SubCell"/>
</dbReference>
<keyword evidence="2 8" id="KW-0963">Cytoplasm</keyword>
<keyword evidence="10" id="KW-1185">Reference proteome</keyword>
<dbReference type="CDD" id="cd01288">
    <property type="entry name" value="FabZ"/>
    <property type="match status" value="1"/>
</dbReference>
<dbReference type="InterPro" id="IPR010084">
    <property type="entry name" value="FabZ"/>
</dbReference>
<dbReference type="EC" id="4.2.1.59" evidence="8"/>
<evidence type="ECO:0000256" key="8">
    <source>
        <dbReference type="HAMAP-Rule" id="MF_00406"/>
    </source>
</evidence>
<dbReference type="SUPFAM" id="SSF54637">
    <property type="entry name" value="Thioesterase/thiol ester dehydrase-isomerase"/>
    <property type="match status" value="1"/>
</dbReference>
<feature type="active site" evidence="8">
    <location>
        <position position="50"/>
    </location>
</feature>
<keyword evidence="5 8" id="KW-0443">Lipid metabolism</keyword>
<evidence type="ECO:0000256" key="5">
    <source>
        <dbReference type="ARBA" id="ARBA00023098"/>
    </source>
</evidence>
<evidence type="ECO:0000256" key="2">
    <source>
        <dbReference type="ARBA" id="ARBA00022490"/>
    </source>
</evidence>
<dbReference type="FunCoup" id="A0A330L7G4">
    <property type="interactions" value="417"/>
</dbReference>
<comment type="catalytic activity">
    <reaction evidence="8">
        <text>a (3R)-hydroxyacyl-[ACP] = a (2E)-enoyl-[ACP] + H2O</text>
        <dbReference type="Rhea" id="RHEA:13097"/>
        <dbReference type="Rhea" id="RHEA-COMP:9925"/>
        <dbReference type="Rhea" id="RHEA-COMP:9945"/>
        <dbReference type="ChEBI" id="CHEBI:15377"/>
        <dbReference type="ChEBI" id="CHEBI:78784"/>
        <dbReference type="ChEBI" id="CHEBI:78827"/>
        <dbReference type="EC" id="4.2.1.59"/>
    </reaction>
</comment>
<dbReference type="RefSeq" id="WP_121989912.1">
    <property type="nucleotide sequence ID" value="NZ_OUNR01000017.1"/>
</dbReference>